<dbReference type="EMBL" id="RZNJ01000007">
    <property type="protein sequence ID" value="RUT28529.1"/>
    <property type="molecule type" value="Genomic_DNA"/>
</dbReference>
<dbReference type="AlphaFoldDB" id="A0A433X395"/>
<dbReference type="InterPro" id="IPR050218">
    <property type="entry name" value="LptD"/>
</dbReference>
<keyword evidence="4" id="KW-1185">Reference proteome</keyword>
<feature type="signal peptide" evidence="1">
    <location>
        <begin position="1"/>
        <end position="31"/>
    </location>
</feature>
<evidence type="ECO:0000259" key="2">
    <source>
        <dbReference type="Pfam" id="PF04453"/>
    </source>
</evidence>
<comment type="caution">
    <text evidence="1">Lacks conserved residue(s) required for the propagation of feature annotation.</text>
</comment>
<comment type="subunit">
    <text evidence="1">Component of the lipopolysaccharide transport and assembly complex.</text>
</comment>
<keyword evidence="1" id="KW-0472">Membrane</keyword>
<accession>A0A433X395</accession>
<dbReference type="GO" id="GO:1990351">
    <property type="term" value="C:transporter complex"/>
    <property type="evidence" value="ECO:0007669"/>
    <property type="project" value="TreeGrafter"/>
</dbReference>
<dbReference type="InterPro" id="IPR020889">
    <property type="entry name" value="LipoPS_assembly_LptD"/>
</dbReference>
<feature type="chain" id="PRO_5019598009" description="LPS-assembly protein LptD" evidence="1">
    <location>
        <begin position="32"/>
        <end position="761"/>
    </location>
</feature>
<dbReference type="PANTHER" id="PTHR30189">
    <property type="entry name" value="LPS-ASSEMBLY PROTEIN"/>
    <property type="match status" value="1"/>
</dbReference>
<dbReference type="PANTHER" id="PTHR30189:SF1">
    <property type="entry name" value="LPS-ASSEMBLY PROTEIN LPTD"/>
    <property type="match status" value="1"/>
</dbReference>
<dbReference type="Pfam" id="PF04453">
    <property type="entry name" value="LptD"/>
    <property type="match status" value="1"/>
</dbReference>
<name>A0A433X395_9HYPH</name>
<dbReference type="GO" id="GO:0009279">
    <property type="term" value="C:cell outer membrane"/>
    <property type="evidence" value="ECO:0007669"/>
    <property type="project" value="UniProtKB-SubCell"/>
</dbReference>
<dbReference type="GO" id="GO:0043165">
    <property type="term" value="P:Gram-negative-bacterium-type cell outer membrane assembly"/>
    <property type="evidence" value="ECO:0007669"/>
    <property type="project" value="UniProtKB-UniRule"/>
</dbReference>
<comment type="caution">
    <text evidence="3">The sequence shown here is derived from an EMBL/GenBank/DDBJ whole genome shotgun (WGS) entry which is preliminary data.</text>
</comment>
<reference evidence="3 4" key="1">
    <citation type="journal article" date="2016" name="Int. J. Syst. Evol. Microbiol.">
        <title>Arsenicitalea aurantiaca gen. nov., sp. nov., a new member of the family Hyphomicrobiaceae, isolated from high-arsenic sediment.</title>
        <authorList>
            <person name="Mu Y."/>
            <person name="Zhou L."/>
            <person name="Zeng X.C."/>
            <person name="Liu L."/>
            <person name="Pan Y."/>
            <person name="Chen X."/>
            <person name="Wang J."/>
            <person name="Li S."/>
            <person name="Li W.J."/>
            <person name="Wang Y."/>
        </authorList>
    </citation>
    <scope>NUCLEOTIDE SEQUENCE [LARGE SCALE GENOMIC DNA]</scope>
    <source>
        <strain evidence="3 4">42-50</strain>
    </source>
</reference>
<evidence type="ECO:0000256" key="1">
    <source>
        <dbReference type="HAMAP-Rule" id="MF_01411"/>
    </source>
</evidence>
<keyword evidence="1" id="KW-0732">Signal</keyword>
<gene>
    <name evidence="1" type="primary">lptD</name>
    <name evidence="3" type="ORF">EMQ25_16250</name>
</gene>
<dbReference type="HAMAP" id="MF_01411">
    <property type="entry name" value="LPS_assembly_LptD"/>
    <property type="match status" value="1"/>
</dbReference>
<organism evidence="3 4">
    <name type="scientific">Arsenicitalea aurantiaca</name>
    <dbReference type="NCBI Taxonomy" id="1783274"/>
    <lineage>
        <taxon>Bacteria</taxon>
        <taxon>Pseudomonadati</taxon>
        <taxon>Pseudomonadota</taxon>
        <taxon>Alphaproteobacteria</taxon>
        <taxon>Hyphomicrobiales</taxon>
        <taxon>Devosiaceae</taxon>
        <taxon>Arsenicitalea</taxon>
    </lineage>
</organism>
<dbReference type="InterPro" id="IPR007543">
    <property type="entry name" value="LptD_C"/>
</dbReference>
<proteinExistence type="inferred from homology"/>
<comment type="subcellular location">
    <subcellularLocation>
        <location evidence="1">Cell outer membrane</location>
    </subcellularLocation>
</comment>
<sequence precursor="true">MLRRDLSIVSSLRLAGLGLGLAMGMASAAFAQGLVPPGFFDRVPPGTGGQAAIEADILSYDGRTQTISAEGGVVMVYEGYTARGDRVVYNQGSGEVRLVGNVVVLDPDGNRYEADSVEVTGGMRQAFLRSLTITTADGARITAEDVRYADALETILTEATYSPCGLCIDSKGRRIGWSVKAARIVYDRENATIALDEPQLSLLGVPVAWLPFLVLPDPSQPRLTGFRTPQIAFDEQTGASLEVPYAVALGADTDLVFSPRLMSRQGLLLGAEVVHRFAFGEVDAKAHGVYQLDPDAFAGELGDREWRGAIQTSGRFTPAETWTAGWTHTAFSDAGFLPDYRLSEDDYVVNEIYATHLSRDHYLDARVQDFLLLGEDVSGADQAGQGRALPVIRGASVTDLPDGWGQLRLNGRLLAVDRSADHIVTANGVDYVLGHEGRKVHVALEGAWQNQYVVPGGVLATPYLGLRADAASYDGAGGDFSGSEVSLLEATPIAAIDVRWPLVARNGLDSHLLEPIAQLAYRGSATSPVGITNDDAQSFVFDDTNLFSYNRFSGFDRQETGLRATLGGRYLANFADGTWLELIGGQSFHLAGENAFAEADPALTGVGSGLAGDASYIVLGARGAPVAGTMLGAKVQLDPADARIARAGLGAAYERDGYAAGVDYLYRPADSALGQDEDQHEIAGRVGAPLPIDYWRATAGLAWDLSAQTWLEANAGLVYDDGYLEFGAEGTITGPTHRTPDDLRYTVNFRLKSPSGDVLGF</sequence>
<evidence type="ECO:0000313" key="3">
    <source>
        <dbReference type="EMBL" id="RUT28529.1"/>
    </source>
</evidence>
<keyword evidence="1" id="KW-0998">Cell outer membrane</keyword>
<dbReference type="Gene3D" id="2.60.450.10">
    <property type="entry name" value="Lipopolysaccharide (LPS) transport protein A like domain"/>
    <property type="match status" value="1"/>
</dbReference>
<dbReference type="Proteomes" id="UP000281547">
    <property type="component" value="Unassembled WGS sequence"/>
</dbReference>
<feature type="domain" description="LptD C-terminal" evidence="2">
    <location>
        <begin position="307"/>
        <end position="690"/>
    </location>
</feature>
<dbReference type="GO" id="GO:0015920">
    <property type="term" value="P:lipopolysaccharide transport"/>
    <property type="evidence" value="ECO:0007669"/>
    <property type="project" value="InterPro"/>
</dbReference>
<comment type="function">
    <text evidence="1">Involved in the assembly of lipopolysaccharide (LPS) at the surface of the outer membrane.</text>
</comment>
<evidence type="ECO:0000313" key="4">
    <source>
        <dbReference type="Proteomes" id="UP000281547"/>
    </source>
</evidence>
<comment type="similarity">
    <text evidence="1">Belongs to the LptD family.</text>
</comment>
<protein>
    <recommendedName>
        <fullName evidence="1">LPS-assembly protein LptD</fullName>
    </recommendedName>
</protein>